<organism evidence="1">
    <name type="scientific">uncultured Caudovirales phage</name>
    <dbReference type="NCBI Taxonomy" id="2100421"/>
    <lineage>
        <taxon>Viruses</taxon>
        <taxon>Duplodnaviria</taxon>
        <taxon>Heunggongvirae</taxon>
        <taxon>Uroviricota</taxon>
        <taxon>Caudoviricetes</taxon>
        <taxon>Peduoviridae</taxon>
        <taxon>Maltschvirus</taxon>
        <taxon>Maltschvirus maltsch</taxon>
    </lineage>
</organism>
<proteinExistence type="predicted"/>
<reference evidence="1" key="1">
    <citation type="submission" date="2020-04" db="EMBL/GenBank/DDBJ databases">
        <authorList>
            <person name="Chiriac C."/>
            <person name="Salcher M."/>
            <person name="Ghai R."/>
            <person name="Kavagutti S V."/>
        </authorList>
    </citation>
    <scope>NUCLEOTIDE SEQUENCE</scope>
</reference>
<evidence type="ECO:0000313" key="1">
    <source>
        <dbReference type="EMBL" id="CAB4140894.1"/>
    </source>
</evidence>
<dbReference type="EMBL" id="LR796383">
    <property type="protein sequence ID" value="CAB4140894.1"/>
    <property type="molecule type" value="Genomic_DNA"/>
</dbReference>
<name>A0A6J5M2B6_9CAUD</name>
<gene>
    <name evidence="1" type="ORF">UFOVP399_8</name>
</gene>
<accession>A0A6J5M2B6</accession>
<sequence length="83" mass="9361">MLDRKTNTCGTCKHWEVRWTVPNRKVSALLTEQGGDLGYCQFDHYDLRLPFWMTDMARVIEAPVTGPGAGMGCQLWEAPGDDD</sequence>
<protein>
    <submittedName>
        <fullName evidence="1">Uncharacterized protein</fullName>
    </submittedName>
</protein>